<feature type="signal peptide" evidence="2">
    <location>
        <begin position="1"/>
        <end position="17"/>
    </location>
</feature>
<evidence type="ECO:0000313" key="3">
    <source>
        <dbReference type="EMBL" id="KAK6624129.1"/>
    </source>
</evidence>
<dbReference type="EMBL" id="JAWJWF010000046">
    <property type="protein sequence ID" value="KAK6624129.1"/>
    <property type="molecule type" value="Genomic_DNA"/>
</dbReference>
<keyword evidence="1" id="KW-0472">Membrane</keyword>
<gene>
    <name evidence="3" type="ORF">RUM44_010987</name>
</gene>
<protein>
    <submittedName>
        <fullName evidence="3">Uncharacterized protein</fullName>
    </submittedName>
</protein>
<organism evidence="3 4">
    <name type="scientific">Polyplax serrata</name>
    <name type="common">Common mouse louse</name>
    <dbReference type="NCBI Taxonomy" id="468196"/>
    <lineage>
        <taxon>Eukaryota</taxon>
        <taxon>Metazoa</taxon>
        <taxon>Ecdysozoa</taxon>
        <taxon>Arthropoda</taxon>
        <taxon>Hexapoda</taxon>
        <taxon>Insecta</taxon>
        <taxon>Pterygota</taxon>
        <taxon>Neoptera</taxon>
        <taxon>Paraneoptera</taxon>
        <taxon>Psocodea</taxon>
        <taxon>Troctomorpha</taxon>
        <taxon>Phthiraptera</taxon>
        <taxon>Anoplura</taxon>
        <taxon>Polyplacidae</taxon>
        <taxon>Polyplax</taxon>
    </lineage>
</organism>
<feature type="transmembrane region" description="Helical" evidence="1">
    <location>
        <begin position="150"/>
        <end position="173"/>
    </location>
</feature>
<dbReference type="Proteomes" id="UP001359485">
    <property type="component" value="Unassembled WGS sequence"/>
</dbReference>
<keyword evidence="4" id="KW-1185">Reference proteome</keyword>
<feature type="chain" id="PRO_5046144326" evidence="2">
    <location>
        <begin position="18"/>
        <end position="191"/>
    </location>
</feature>
<keyword evidence="1" id="KW-0812">Transmembrane</keyword>
<evidence type="ECO:0000256" key="1">
    <source>
        <dbReference type="SAM" id="Phobius"/>
    </source>
</evidence>
<sequence>MMNCLLFFFIPFKEIVCFHCSSPRRKLLYFLEKSDKLDEMLQQRYQNKTPHRVRHEKKIRRLTEIQVKEKTNSSSRRETNDISDVRQETTIDDNIRVFLKSVNNKTMKWFKWSENATKNGSTNLSAKDQVLHEKLEVHQNCYTMNDVLEIIAVTCLVNFIFWFMIITCVNVFTRNQKISKSDRMSCWMFLK</sequence>
<evidence type="ECO:0000256" key="2">
    <source>
        <dbReference type="SAM" id="SignalP"/>
    </source>
</evidence>
<keyword evidence="2" id="KW-0732">Signal</keyword>
<keyword evidence="1" id="KW-1133">Transmembrane helix</keyword>
<reference evidence="3 4" key="1">
    <citation type="submission" date="2023-09" db="EMBL/GenBank/DDBJ databases">
        <title>Genomes of two closely related lineages of the louse Polyplax serrata with different host specificities.</title>
        <authorList>
            <person name="Martinu J."/>
            <person name="Tarabai H."/>
            <person name="Stefka J."/>
            <person name="Hypsa V."/>
        </authorList>
    </citation>
    <scope>NUCLEOTIDE SEQUENCE [LARGE SCALE GENOMIC DNA]</scope>
    <source>
        <strain evidence="3">98ZLc_SE</strain>
    </source>
</reference>
<comment type="caution">
    <text evidence="3">The sequence shown here is derived from an EMBL/GenBank/DDBJ whole genome shotgun (WGS) entry which is preliminary data.</text>
</comment>
<name>A0ABR1ANS7_POLSC</name>
<accession>A0ABR1ANS7</accession>
<proteinExistence type="predicted"/>
<evidence type="ECO:0000313" key="4">
    <source>
        <dbReference type="Proteomes" id="UP001359485"/>
    </source>
</evidence>